<name>A0A7Z0VJ59_9GAMM</name>
<evidence type="ECO:0000313" key="2">
    <source>
        <dbReference type="Proteomes" id="UP000094769"/>
    </source>
</evidence>
<gene>
    <name evidence="1" type="ORF">CODIS_32420</name>
</gene>
<reference evidence="1 2" key="1">
    <citation type="submission" date="2016-06" db="EMBL/GenBank/DDBJ databases">
        <title>Genome sequence of endosymbiont of Candidatus Endolucinida thiodiazotropha.</title>
        <authorList>
            <person name="Poehlein A."/>
            <person name="Koenig S."/>
            <person name="Heiden S.E."/>
            <person name="Thuermer A."/>
            <person name="Voget S."/>
            <person name="Daniel R."/>
            <person name="Markert S."/>
            <person name="Gros O."/>
            <person name="Schweder T."/>
        </authorList>
    </citation>
    <scope>NUCLEOTIDE SEQUENCE [LARGE SCALE GENOMIC DNA]</scope>
    <source>
        <strain evidence="1 2">COS</strain>
    </source>
</reference>
<dbReference type="OrthoDB" id="8772062at2"/>
<proteinExistence type="predicted"/>
<dbReference type="Proteomes" id="UP000094769">
    <property type="component" value="Unassembled WGS sequence"/>
</dbReference>
<dbReference type="EMBL" id="MARB01000020">
    <property type="protein sequence ID" value="ODJ86602.1"/>
    <property type="molecule type" value="Genomic_DNA"/>
</dbReference>
<evidence type="ECO:0000313" key="1">
    <source>
        <dbReference type="EMBL" id="ODJ86602.1"/>
    </source>
</evidence>
<comment type="caution">
    <text evidence="1">The sequence shown here is derived from an EMBL/GenBank/DDBJ whole genome shotgun (WGS) entry which is preliminary data.</text>
</comment>
<keyword evidence="2" id="KW-1185">Reference proteome</keyword>
<organism evidence="1 2">
    <name type="scientific">Candidatus Thiodiazotropha endolucinida</name>
    <dbReference type="NCBI Taxonomy" id="1655433"/>
    <lineage>
        <taxon>Bacteria</taxon>
        <taxon>Pseudomonadati</taxon>
        <taxon>Pseudomonadota</taxon>
        <taxon>Gammaproteobacteria</taxon>
        <taxon>Chromatiales</taxon>
        <taxon>Sedimenticolaceae</taxon>
        <taxon>Candidatus Thiodiazotropha</taxon>
    </lineage>
</organism>
<dbReference type="AlphaFoldDB" id="A0A7Z0VJ59"/>
<dbReference type="RefSeq" id="WP_154723167.1">
    <property type="nucleotide sequence ID" value="NZ_MARB01000020.1"/>
</dbReference>
<accession>A0A7Z0VJ59</accession>
<sequence length="242" mass="27703">MRRNYAVFIILIIINGLVMADVGNEDLNQICKLTEKGQYKQALEKHLWFHEESKKSPGMAGVRLSYAISAWINLGNKYPPAIEALKEVRDRDKKVLLSGKGSFQNFHDLSSINHGLNDEKDTLELFLIIDIKYPEQAKLYYIVAEDLLITHKKYDVCAKYIGDPIIKYEQLHHMRELNLSIAKSDSEMNDPEFLEYADSSFVKGVLNLIEVLVAIDKREQAIEVQSLALSYFSHADIKQAIQ</sequence>
<protein>
    <submittedName>
        <fullName evidence="1">Uncharacterized protein</fullName>
    </submittedName>
</protein>